<proteinExistence type="predicted"/>
<evidence type="ECO:0000313" key="2">
    <source>
        <dbReference type="Proteomes" id="UP001056120"/>
    </source>
</evidence>
<gene>
    <name evidence="1" type="ORF">L1987_84128</name>
</gene>
<protein>
    <submittedName>
        <fullName evidence="1">Uncharacterized protein</fullName>
    </submittedName>
</protein>
<reference evidence="2" key="1">
    <citation type="journal article" date="2022" name="Mol. Ecol. Resour.">
        <title>The genomes of chicory, endive, great burdock and yacon provide insights into Asteraceae palaeo-polyploidization history and plant inulin production.</title>
        <authorList>
            <person name="Fan W."/>
            <person name="Wang S."/>
            <person name="Wang H."/>
            <person name="Wang A."/>
            <person name="Jiang F."/>
            <person name="Liu H."/>
            <person name="Zhao H."/>
            <person name="Xu D."/>
            <person name="Zhang Y."/>
        </authorList>
    </citation>
    <scope>NUCLEOTIDE SEQUENCE [LARGE SCALE GENOMIC DNA]</scope>
    <source>
        <strain evidence="2">cv. Yunnan</strain>
    </source>
</reference>
<accession>A0ACB8YD21</accession>
<sequence length="480" mass="51213">MATEEEHHGKTAIQSYRVFTCGYRFGKTLAGDGYGGGTPWQDGDTELPSVSAAPLRCLSAAISTHYLISSSKYTQDIIYIGGSLIKKIMSTPANDGEDNGEVFLDEDDILEEINVDEEDLPDAIDGADSDSDAEAFDEADDSMHIFTGHTGELYTVACSPTDAQLVATGAGDDKGFLWRIGQGDWALELQGHKDSVSCVAFSYDGQLVACGSFDGVVQVWDVALGTLKCTLDGPGAGIEWVRWHPRGHMVLAGSEDSTAWMWNADKGAYFNSLAGHASTVTCGDFTPDGKTVCTGSDDASLRVWDPKTGVAHHVVKGHFYHADGLTCLTVSADSSLVLTGSKDGSVHCVNITTGKVVSSLASHTDSIECIALSTSGPWAATGSMDQKLIIWDLQHSLPRCTCEHEDGVTCLTWLGGTRYVATGCVDGRVRIWDSLSGECMKTLRGHTDAIQSLAMSPDGAHLVSVSLDGTARVFEIDEFR</sequence>
<dbReference type="Proteomes" id="UP001056120">
    <property type="component" value="Linkage Group LG28"/>
</dbReference>
<keyword evidence="2" id="KW-1185">Reference proteome</keyword>
<comment type="caution">
    <text evidence="1">The sequence shown here is derived from an EMBL/GenBank/DDBJ whole genome shotgun (WGS) entry which is preliminary data.</text>
</comment>
<organism evidence="1 2">
    <name type="scientific">Smallanthus sonchifolius</name>
    <dbReference type="NCBI Taxonomy" id="185202"/>
    <lineage>
        <taxon>Eukaryota</taxon>
        <taxon>Viridiplantae</taxon>
        <taxon>Streptophyta</taxon>
        <taxon>Embryophyta</taxon>
        <taxon>Tracheophyta</taxon>
        <taxon>Spermatophyta</taxon>
        <taxon>Magnoliopsida</taxon>
        <taxon>eudicotyledons</taxon>
        <taxon>Gunneridae</taxon>
        <taxon>Pentapetalae</taxon>
        <taxon>asterids</taxon>
        <taxon>campanulids</taxon>
        <taxon>Asterales</taxon>
        <taxon>Asteraceae</taxon>
        <taxon>Asteroideae</taxon>
        <taxon>Heliantheae alliance</taxon>
        <taxon>Millerieae</taxon>
        <taxon>Smallanthus</taxon>
    </lineage>
</organism>
<reference evidence="1 2" key="2">
    <citation type="journal article" date="2022" name="Mol. Ecol. Resour.">
        <title>The genomes of chicory, endive, great burdock and yacon provide insights into Asteraceae paleo-polyploidization history and plant inulin production.</title>
        <authorList>
            <person name="Fan W."/>
            <person name="Wang S."/>
            <person name="Wang H."/>
            <person name="Wang A."/>
            <person name="Jiang F."/>
            <person name="Liu H."/>
            <person name="Zhao H."/>
            <person name="Xu D."/>
            <person name="Zhang Y."/>
        </authorList>
    </citation>
    <scope>NUCLEOTIDE SEQUENCE [LARGE SCALE GENOMIC DNA]</scope>
    <source>
        <strain evidence="2">cv. Yunnan</strain>
        <tissue evidence="1">Leaves</tissue>
    </source>
</reference>
<dbReference type="EMBL" id="CM042045">
    <property type="protein sequence ID" value="KAI3683619.1"/>
    <property type="molecule type" value="Genomic_DNA"/>
</dbReference>
<name>A0ACB8YD21_9ASTR</name>
<evidence type="ECO:0000313" key="1">
    <source>
        <dbReference type="EMBL" id="KAI3683619.1"/>
    </source>
</evidence>